<keyword evidence="2" id="KW-0731">Sigma factor</keyword>
<evidence type="ECO:0000256" key="1">
    <source>
        <dbReference type="ARBA" id="ARBA00023015"/>
    </source>
</evidence>
<dbReference type="Pfam" id="PF04542">
    <property type="entry name" value="Sigma70_r2"/>
    <property type="match status" value="1"/>
</dbReference>
<dbReference type="InterPro" id="IPR013325">
    <property type="entry name" value="RNA_pol_sigma_r2"/>
</dbReference>
<dbReference type="GO" id="GO:0006352">
    <property type="term" value="P:DNA-templated transcription initiation"/>
    <property type="evidence" value="ECO:0007669"/>
    <property type="project" value="InterPro"/>
</dbReference>
<dbReference type="GO" id="GO:0016987">
    <property type="term" value="F:sigma factor activity"/>
    <property type="evidence" value="ECO:0007669"/>
    <property type="project" value="UniProtKB-KW"/>
</dbReference>
<dbReference type="NCBIfam" id="TIGR02937">
    <property type="entry name" value="sigma70-ECF"/>
    <property type="match status" value="1"/>
</dbReference>
<sequence>MSTAATAPSRRRRAFPDTPDAAETNAVFTRLAELPEGPEKRRLRDELTRAWLPMAVRLALRFRDRGENMDDLKQVAALGLVKAIGGYRPERGSAFESYAIPTIVGEVKRHFRDCTWGVHVPRRVQELRNTVRLAVRELAAASDSRFPTVSEIAERTRLSADDVILGLEAIESYKTLSLDAERPGADDDFALRDSIGFTESQYELVLARETVRDGLRGLPERERRILYMRFFCDMTQSRIGEELGLSQMHVCRLIKRTCARIREQADGTGPEAPASSVAA</sequence>
<name>A0A7U9L250_9ACTN</name>
<dbReference type="SUPFAM" id="SSF88659">
    <property type="entry name" value="Sigma3 and sigma4 domains of RNA polymerase sigma factors"/>
    <property type="match status" value="2"/>
</dbReference>
<feature type="domain" description="RNA polymerase sigma-70 region 4" evidence="6">
    <location>
        <begin position="215"/>
        <end position="263"/>
    </location>
</feature>
<dbReference type="InterPro" id="IPR000943">
    <property type="entry name" value="RNA_pol_sigma70"/>
</dbReference>
<evidence type="ECO:0000313" key="7">
    <source>
        <dbReference type="EMBL" id="GCD39645.1"/>
    </source>
</evidence>
<evidence type="ECO:0000256" key="4">
    <source>
        <dbReference type="ARBA" id="ARBA00023163"/>
    </source>
</evidence>
<dbReference type="PRINTS" id="PR00046">
    <property type="entry name" value="SIGMA70FCT"/>
</dbReference>
<dbReference type="Gene3D" id="1.10.10.10">
    <property type="entry name" value="Winged helix-like DNA-binding domain superfamily/Winged helix DNA-binding domain"/>
    <property type="match status" value="2"/>
</dbReference>
<evidence type="ECO:0000313" key="8">
    <source>
        <dbReference type="Proteomes" id="UP000287830"/>
    </source>
</evidence>
<dbReference type="PANTHER" id="PTHR30385">
    <property type="entry name" value="SIGMA FACTOR F FLAGELLAR"/>
    <property type="match status" value="1"/>
</dbReference>
<gene>
    <name evidence="7" type="ORF">OEIGOIKO_07501</name>
</gene>
<accession>A0A7U9L250</accession>
<protein>
    <submittedName>
        <fullName evidence="7">RNA polymerase sigma factor</fullName>
    </submittedName>
</protein>
<organism evidence="7 8">
    <name type="scientific">Streptomyces chrestomyceticus JCM 4735</name>
    <dbReference type="NCBI Taxonomy" id="1306181"/>
    <lineage>
        <taxon>Bacteria</taxon>
        <taxon>Bacillati</taxon>
        <taxon>Actinomycetota</taxon>
        <taxon>Actinomycetes</taxon>
        <taxon>Kitasatosporales</taxon>
        <taxon>Streptomycetaceae</taxon>
        <taxon>Streptomyces</taxon>
    </lineage>
</organism>
<dbReference type="CDD" id="cd06171">
    <property type="entry name" value="Sigma70_r4"/>
    <property type="match status" value="1"/>
</dbReference>
<keyword evidence="3" id="KW-0238">DNA-binding</keyword>
<dbReference type="InterPro" id="IPR014284">
    <property type="entry name" value="RNA_pol_sigma-70_dom"/>
</dbReference>
<feature type="domain" description="RNA polymerase sigma-70 region 2" evidence="5">
    <location>
        <begin position="49"/>
        <end position="114"/>
    </location>
</feature>
<dbReference type="Proteomes" id="UP000287830">
    <property type="component" value="Unassembled WGS sequence"/>
</dbReference>
<dbReference type="SUPFAM" id="SSF88946">
    <property type="entry name" value="Sigma2 domain of RNA polymerase sigma factors"/>
    <property type="match status" value="1"/>
</dbReference>
<proteinExistence type="predicted"/>
<comment type="caution">
    <text evidence="7">The sequence shown here is derived from an EMBL/GenBank/DDBJ whole genome shotgun (WGS) entry which is preliminary data.</text>
</comment>
<dbReference type="Pfam" id="PF04545">
    <property type="entry name" value="Sigma70_r4"/>
    <property type="match status" value="1"/>
</dbReference>
<evidence type="ECO:0000256" key="2">
    <source>
        <dbReference type="ARBA" id="ARBA00023082"/>
    </source>
</evidence>
<evidence type="ECO:0000259" key="5">
    <source>
        <dbReference type="Pfam" id="PF04542"/>
    </source>
</evidence>
<evidence type="ECO:0000256" key="3">
    <source>
        <dbReference type="ARBA" id="ARBA00023125"/>
    </source>
</evidence>
<dbReference type="InterPro" id="IPR014322">
    <property type="entry name" value="RNA_pol_sigma-B/F/G"/>
</dbReference>
<dbReference type="NCBIfam" id="TIGR02980">
    <property type="entry name" value="SigBFG"/>
    <property type="match status" value="1"/>
</dbReference>
<dbReference type="InterPro" id="IPR007630">
    <property type="entry name" value="RNA_pol_sigma70_r4"/>
</dbReference>
<dbReference type="GeneID" id="95626151"/>
<keyword evidence="4" id="KW-0804">Transcription</keyword>
<dbReference type="PANTHER" id="PTHR30385:SF4">
    <property type="entry name" value="RNA POLYMERASE SIGMA-E FACTOR"/>
    <property type="match status" value="1"/>
</dbReference>
<dbReference type="InterPro" id="IPR013324">
    <property type="entry name" value="RNA_pol_sigma_r3/r4-like"/>
</dbReference>
<dbReference type="EMBL" id="BHZC01000001">
    <property type="protein sequence ID" value="GCD39645.1"/>
    <property type="molecule type" value="Genomic_DNA"/>
</dbReference>
<dbReference type="InterPro" id="IPR036388">
    <property type="entry name" value="WH-like_DNA-bd_sf"/>
</dbReference>
<evidence type="ECO:0000259" key="6">
    <source>
        <dbReference type="Pfam" id="PF04545"/>
    </source>
</evidence>
<dbReference type="InterPro" id="IPR007627">
    <property type="entry name" value="RNA_pol_sigma70_r2"/>
</dbReference>
<reference evidence="7 8" key="1">
    <citation type="submission" date="2018-11" db="EMBL/GenBank/DDBJ databases">
        <title>Whole genome sequence of Streptomyces chrestomyceticus NBRC 13444(T).</title>
        <authorList>
            <person name="Komaki H."/>
            <person name="Tamura T."/>
        </authorList>
    </citation>
    <scope>NUCLEOTIDE SEQUENCE [LARGE SCALE GENOMIC DNA]</scope>
    <source>
        <strain evidence="7 8">NBRC 13444</strain>
    </source>
</reference>
<dbReference type="AlphaFoldDB" id="A0A7U9L250"/>
<dbReference type="RefSeq" id="WP_167515223.1">
    <property type="nucleotide sequence ID" value="NZ_BHZC01000001.1"/>
</dbReference>
<dbReference type="GO" id="GO:0003677">
    <property type="term" value="F:DNA binding"/>
    <property type="evidence" value="ECO:0007669"/>
    <property type="project" value="UniProtKB-KW"/>
</dbReference>
<dbReference type="Gene3D" id="1.20.120.1810">
    <property type="match status" value="1"/>
</dbReference>
<keyword evidence="1" id="KW-0805">Transcription regulation</keyword>